<sequence>MPHDPNSQLHAGSVGLFDDPEEIAYSEANVAVQQAFADSKARKRKEKQRRMGDERKNRLRMYEKPGLMQRVSSLFGSAKERKREEGVIDFLTEEGEDERVYGEKIGVGVEGKDAVQMYGEWEVDIGIDSPFYEELGLVRIKAGNSRDVKVVHRSQVRSLKSVVELDE</sequence>
<gene>
    <name evidence="2" type="ORF">GRF29_185g605470</name>
</gene>
<comment type="caution">
    <text evidence="2">The sequence shown here is derived from an EMBL/GenBank/DDBJ whole genome shotgun (WGS) entry which is preliminary data.</text>
</comment>
<evidence type="ECO:0000313" key="2">
    <source>
        <dbReference type="EMBL" id="KAK3201343.1"/>
    </source>
</evidence>
<dbReference type="EMBL" id="WVTA01000016">
    <property type="protein sequence ID" value="KAK3201343.1"/>
    <property type="molecule type" value="Genomic_DNA"/>
</dbReference>
<evidence type="ECO:0000256" key="1">
    <source>
        <dbReference type="SAM" id="MobiDB-lite"/>
    </source>
</evidence>
<proteinExistence type="predicted"/>
<organism evidence="2 3">
    <name type="scientific">Pseudopithomyces chartarum</name>
    <dbReference type="NCBI Taxonomy" id="1892770"/>
    <lineage>
        <taxon>Eukaryota</taxon>
        <taxon>Fungi</taxon>
        <taxon>Dikarya</taxon>
        <taxon>Ascomycota</taxon>
        <taxon>Pezizomycotina</taxon>
        <taxon>Dothideomycetes</taxon>
        <taxon>Pleosporomycetidae</taxon>
        <taxon>Pleosporales</taxon>
        <taxon>Massarineae</taxon>
        <taxon>Didymosphaeriaceae</taxon>
        <taxon>Pseudopithomyces</taxon>
    </lineage>
</organism>
<accession>A0AAN6LQQ2</accession>
<feature type="region of interest" description="Disordered" evidence="1">
    <location>
        <begin position="36"/>
        <end position="62"/>
    </location>
</feature>
<keyword evidence="3" id="KW-1185">Reference proteome</keyword>
<reference evidence="2 3" key="1">
    <citation type="submission" date="2021-02" db="EMBL/GenBank/DDBJ databases">
        <title>Genome assembly of Pseudopithomyces chartarum.</title>
        <authorList>
            <person name="Jauregui R."/>
            <person name="Singh J."/>
            <person name="Voisey C."/>
        </authorList>
    </citation>
    <scope>NUCLEOTIDE SEQUENCE [LARGE SCALE GENOMIC DNA]</scope>
    <source>
        <strain evidence="2 3">AGR01</strain>
    </source>
</reference>
<protein>
    <submittedName>
        <fullName evidence="2">Uncharacterized protein</fullName>
    </submittedName>
</protein>
<dbReference type="AlphaFoldDB" id="A0AAN6LQQ2"/>
<feature type="compositionally biased region" description="Basic and acidic residues" evidence="1">
    <location>
        <begin position="49"/>
        <end position="62"/>
    </location>
</feature>
<name>A0AAN6LQQ2_9PLEO</name>
<dbReference type="Proteomes" id="UP001280581">
    <property type="component" value="Unassembled WGS sequence"/>
</dbReference>
<evidence type="ECO:0000313" key="3">
    <source>
        <dbReference type="Proteomes" id="UP001280581"/>
    </source>
</evidence>